<dbReference type="AlphaFoldDB" id="A0A7Y9WFG1"/>
<evidence type="ECO:0000313" key="1">
    <source>
        <dbReference type="EMBL" id="NYH19885.1"/>
    </source>
</evidence>
<dbReference type="PANTHER" id="PTHR43431">
    <property type="entry name" value="OXIDOREDUCTASE, SHORT CHAIN DEHYDROGENASE/REDUCTASE FAMILY (AFU_ORTHOLOGUE AFUA_5G14000)"/>
    <property type="match status" value="1"/>
</dbReference>
<dbReference type="InterPro" id="IPR002347">
    <property type="entry name" value="SDR_fam"/>
</dbReference>
<dbReference type="Gene3D" id="3.40.50.720">
    <property type="entry name" value="NAD(P)-binding Rossmann-like Domain"/>
    <property type="match status" value="1"/>
</dbReference>
<sequence>MSETIVSNPSHARLAWIAGVGASAGLGAALARRFAHEGFSVAVTGRSHERLAIVVDEIRAAGGQAQAFPGDVTSERDLNAIAQQLTAHGTLEVAIFNAAGATRAPTLELSAEQFEAAWRVTTLGGFLFARAALAPLLAAGRGSLLFTGATAALRGRPPFAAFASAKAGLRSLTQSLAREFGPRNIHVAHVVVDGGIDGERLRTSAPQRVAERGPGRPAEPRRNRRRLLASASAGAHGVVAGNRSATVQRIVLS</sequence>
<name>A0A7Y9WFG1_9BURK</name>
<proteinExistence type="predicted"/>
<reference evidence="1 2" key="1">
    <citation type="submission" date="2020-07" db="EMBL/GenBank/DDBJ databases">
        <title>Exploring microbial biodiversity for novel pathways involved in the catabolism of aromatic compounds derived from lignin.</title>
        <authorList>
            <person name="Elkins J."/>
        </authorList>
    </citation>
    <scope>NUCLEOTIDE SEQUENCE [LARGE SCALE GENOMIC DNA]</scope>
    <source>
        <strain evidence="1 2">H2C3B</strain>
    </source>
</reference>
<protein>
    <submittedName>
        <fullName evidence="1">NAD(P)-dependent dehydrogenase (Short-subunit alcohol dehydrogenase family)</fullName>
    </submittedName>
</protein>
<dbReference type="InterPro" id="IPR036291">
    <property type="entry name" value="NAD(P)-bd_dom_sf"/>
</dbReference>
<dbReference type="Pfam" id="PF00106">
    <property type="entry name" value="adh_short"/>
    <property type="match status" value="1"/>
</dbReference>
<dbReference type="PANTHER" id="PTHR43431:SF7">
    <property type="entry name" value="OXIDOREDUCTASE, SHORT CHAIN DEHYDROGENASE_REDUCTASE FAMILY (AFU_ORTHOLOGUE AFUA_5G14000)"/>
    <property type="match status" value="1"/>
</dbReference>
<dbReference type="PRINTS" id="PR00081">
    <property type="entry name" value="GDHRDH"/>
</dbReference>
<dbReference type="SUPFAM" id="SSF51735">
    <property type="entry name" value="NAD(P)-binding Rossmann-fold domains"/>
    <property type="match status" value="1"/>
</dbReference>
<organism evidence="1 2">
    <name type="scientific">Paraburkholderia bryophila</name>
    <dbReference type="NCBI Taxonomy" id="420952"/>
    <lineage>
        <taxon>Bacteria</taxon>
        <taxon>Pseudomonadati</taxon>
        <taxon>Pseudomonadota</taxon>
        <taxon>Betaproteobacteria</taxon>
        <taxon>Burkholderiales</taxon>
        <taxon>Burkholderiaceae</taxon>
        <taxon>Paraburkholderia</taxon>
    </lineage>
</organism>
<dbReference type="EMBL" id="JACCAU010000001">
    <property type="protein sequence ID" value="NYH19885.1"/>
    <property type="molecule type" value="Genomic_DNA"/>
</dbReference>
<dbReference type="Proteomes" id="UP000572540">
    <property type="component" value="Unassembled WGS sequence"/>
</dbReference>
<gene>
    <name evidence="1" type="ORF">GGD41_007113</name>
</gene>
<comment type="caution">
    <text evidence="1">The sequence shown here is derived from an EMBL/GenBank/DDBJ whole genome shotgun (WGS) entry which is preliminary data.</text>
</comment>
<evidence type="ECO:0000313" key="2">
    <source>
        <dbReference type="Proteomes" id="UP000572540"/>
    </source>
</evidence>
<accession>A0A7Y9WFG1</accession>